<keyword evidence="2" id="KW-1185">Reference proteome</keyword>
<reference evidence="2" key="1">
    <citation type="submission" date="2024-07" db="EMBL/GenBank/DDBJ databases">
        <title>Two chromosome-level genome assemblies of Korean endemic species Abeliophyllum distichum and Forsythia ovata (Oleaceae).</title>
        <authorList>
            <person name="Jang H."/>
        </authorList>
    </citation>
    <scope>NUCLEOTIDE SEQUENCE [LARGE SCALE GENOMIC DNA]</scope>
</reference>
<dbReference type="EMBL" id="JBFOLK010000010">
    <property type="protein sequence ID" value="KAL2480193.1"/>
    <property type="molecule type" value="Genomic_DNA"/>
</dbReference>
<gene>
    <name evidence="1" type="ORF">Adt_33159</name>
</gene>
<accession>A0ABD1QVL8</accession>
<proteinExistence type="predicted"/>
<organism evidence="1 2">
    <name type="scientific">Abeliophyllum distichum</name>
    <dbReference type="NCBI Taxonomy" id="126358"/>
    <lineage>
        <taxon>Eukaryota</taxon>
        <taxon>Viridiplantae</taxon>
        <taxon>Streptophyta</taxon>
        <taxon>Embryophyta</taxon>
        <taxon>Tracheophyta</taxon>
        <taxon>Spermatophyta</taxon>
        <taxon>Magnoliopsida</taxon>
        <taxon>eudicotyledons</taxon>
        <taxon>Gunneridae</taxon>
        <taxon>Pentapetalae</taxon>
        <taxon>asterids</taxon>
        <taxon>lamiids</taxon>
        <taxon>Lamiales</taxon>
        <taxon>Oleaceae</taxon>
        <taxon>Forsythieae</taxon>
        <taxon>Abeliophyllum</taxon>
    </lineage>
</organism>
<sequence>MYRFSLQKNKDYAKFKERNCEELLHKYRGLFIDIYESKKYALSPSKLLKKSFDDDIVSERIGRLDKMPVKTEMRDEHMPSSEPFSTFRIECSDIHSGEKRENDSRVDKGKKKVDFHATLSESVQKLASVGNALATHLKSRSGPPSFEKCMQELEELEIFDGDENYECWAIVFFREGQNV</sequence>
<dbReference type="Proteomes" id="UP001604336">
    <property type="component" value="Unassembled WGS sequence"/>
</dbReference>
<name>A0ABD1QVL8_9LAMI</name>
<evidence type="ECO:0000313" key="1">
    <source>
        <dbReference type="EMBL" id="KAL2480193.1"/>
    </source>
</evidence>
<dbReference type="AlphaFoldDB" id="A0ABD1QVL8"/>
<evidence type="ECO:0000313" key="2">
    <source>
        <dbReference type="Proteomes" id="UP001604336"/>
    </source>
</evidence>
<comment type="caution">
    <text evidence="1">The sequence shown here is derived from an EMBL/GenBank/DDBJ whole genome shotgun (WGS) entry which is preliminary data.</text>
</comment>
<protein>
    <submittedName>
        <fullName evidence="1">Uncharacterized protein</fullName>
    </submittedName>
</protein>